<sequence length="297" mass="32370">MDILFSICSQGLIWSVLAVGLFITFRVLNFPDMTAEGSLTLGGVITSVFICLNFHPMVGLFFAMIFGAMAGLITGFLHTKLKIPPIIAGILTMISLYSINIRIMGKANISLLGKSNIFSIFKNSFFESANSDVTIFVISLVFCFVLVFLINLFFKTQIGLAVRATGDNEYMMRAQGANTDFKKILALMISNGVCAISGSFISQSQGYADVNMGVGSIVIALASIVLGETIVNKNVASFNLRLISIIVGSILYRMIIFIVLSLGMNPSDLKLITAIIATAFLAWPNFKNMKKKWCKNC</sequence>
<gene>
    <name evidence="7" type="ORF">CfP315_0872</name>
</gene>
<reference evidence="7" key="1">
    <citation type="journal article" date="2023" name="ISME J.">
        <title>Emergence of putative energy parasites within Clostridia revealed by genome analysis of a novel endosymbiotic clade.</title>
        <authorList>
            <person name="Takahashi K."/>
            <person name="Kuwahara H."/>
            <person name="Horikawa Y."/>
            <person name="Izawa K."/>
            <person name="Kato D."/>
            <person name="Inagaki T."/>
            <person name="Yuki M."/>
            <person name="Ohkuma M."/>
            <person name="Hongoh Y."/>
        </authorList>
    </citation>
    <scope>NUCLEOTIDE SEQUENCE</scope>
    <source>
        <strain evidence="7">CfP3-15</strain>
    </source>
</reference>
<evidence type="ECO:0000256" key="5">
    <source>
        <dbReference type="ARBA" id="ARBA00023136"/>
    </source>
</evidence>
<evidence type="ECO:0000256" key="3">
    <source>
        <dbReference type="ARBA" id="ARBA00022692"/>
    </source>
</evidence>
<evidence type="ECO:0000256" key="1">
    <source>
        <dbReference type="ARBA" id="ARBA00004651"/>
    </source>
</evidence>
<dbReference type="GO" id="GO:0022857">
    <property type="term" value="F:transmembrane transporter activity"/>
    <property type="evidence" value="ECO:0007669"/>
    <property type="project" value="InterPro"/>
</dbReference>
<dbReference type="CDD" id="cd06574">
    <property type="entry name" value="TM_PBP1_branched-chain-AA_like"/>
    <property type="match status" value="1"/>
</dbReference>
<organism evidence="7">
    <name type="scientific">Candidatus Improbicoccus pseudotrichonymphae</name>
    <dbReference type="NCBI Taxonomy" id="3033792"/>
    <lineage>
        <taxon>Bacteria</taxon>
        <taxon>Bacillati</taxon>
        <taxon>Bacillota</taxon>
        <taxon>Clostridia</taxon>
        <taxon>Candidatus Improbicoccus</taxon>
    </lineage>
</organism>
<accession>A0AA48IH61</accession>
<proteinExistence type="predicted"/>
<dbReference type="Proteomes" id="UP001337580">
    <property type="component" value="Chromosome"/>
</dbReference>
<comment type="subcellular location">
    <subcellularLocation>
        <location evidence="1">Cell membrane</location>
        <topology evidence="1">Multi-pass membrane protein</topology>
    </subcellularLocation>
</comment>
<keyword evidence="5 6" id="KW-0472">Membrane</keyword>
<feature type="transmembrane region" description="Helical" evidence="6">
    <location>
        <begin position="181"/>
        <end position="201"/>
    </location>
</feature>
<evidence type="ECO:0000256" key="4">
    <source>
        <dbReference type="ARBA" id="ARBA00022989"/>
    </source>
</evidence>
<feature type="transmembrane region" description="Helical" evidence="6">
    <location>
        <begin position="133"/>
        <end position="154"/>
    </location>
</feature>
<dbReference type="PANTHER" id="PTHR32196:SF69">
    <property type="entry name" value="BRANCHED-CHAIN AMINO ACID TRANSPORT SYSTEM, PERMEASE PROTEIN"/>
    <property type="match status" value="1"/>
</dbReference>
<keyword evidence="2" id="KW-1003">Cell membrane</keyword>
<protein>
    <submittedName>
        <fullName evidence="7">ABC transporter permease</fullName>
    </submittedName>
</protein>
<dbReference type="AlphaFoldDB" id="A0AA48IH61"/>
<evidence type="ECO:0000256" key="2">
    <source>
        <dbReference type="ARBA" id="ARBA00022475"/>
    </source>
</evidence>
<keyword evidence="4 6" id="KW-1133">Transmembrane helix</keyword>
<evidence type="ECO:0000313" key="7">
    <source>
        <dbReference type="EMBL" id="BED92260.1"/>
    </source>
</evidence>
<evidence type="ECO:0000256" key="6">
    <source>
        <dbReference type="SAM" id="Phobius"/>
    </source>
</evidence>
<dbReference type="KEGG" id="ips:CfP315_0872"/>
<dbReference type="PANTHER" id="PTHR32196">
    <property type="entry name" value="ABC TRANSPORTER PERMEASE PROTEIN YPHD-RELATED-RELATED"/>
    <property type="match status" value="1"/>
</dbReference>
<dbReference type="InterPro" id="IPR001851">
    <property type="entry name" value="ABC_transp_permease"/>
</dbReference>
<feature type="transmembrane region" description="Helical" evidence="6">
    <location>
        <begin position="213"/>
        <end position="231"/>
    </location>
</feature>
<feature type="transmembrane region" description="Helical" evidence="6">
    <location>
        <begin position="86"/>
        <end position="105"/>
    </location>
</feature>
<name>A0AA48IH61_9FIRM</name>
<feature type="transmembrane region" description="Helical" evidence="6">
    <location>
        <begin position="12"/>
        <end position="30"/>
    </location>
</feature>
<feature type="transmembrane region" description="Helical" evidence="6">
    <location>
        <begin position="269"/>
        <end position="286"/>
    </location>
</feature>
<dbReference type="GO" id="GO:0005886">
    <property type="term" value="C:plasma membrane"/>
    <property type="evidence" value="ECO:0007669"/>
    <property type="project" value="UniProtKB-SubCell"/>
</dbReference>
<dbReference type="Pfam" id="PF02653">
    <property type="entry name" value="BPD_transp_2"/>
    <property type="match status" value="1"/>
</dbReference>
<keyword evidence="3 6" id="KW-0812">Transmembrane</keyword>
<dbReference type="EMBL" id="AP027924">
    <property type="protein sequence ID" value="BED92260.1"/>
    <property type="molecule type" value="Genomic_DNA"/>
</dbReference>
<feature type="transmembrane region" description="Helical" evidence="6">
    <location>
        <begin position="61"/>
        <end position="79"/>
    </location>
</feature>
<feature type="transmembrane region" description="Helical" evidence="6">
    <location>
        <begin position="243"/>
        <end position="263"/>
    </location>
</feature>